<dbReference type="Gene3D" id="3.40.50.720">
    <property type="entry name" value="NAD(P)-binding Rossmann-like Domain"/>
    <property type="match status" value="1"/>
</dbReference>
<accession>A0A329MPD1</accession>
<dbReference type="InterPro" id="IPR000683">
    <property type="entry name" value="Gfo/Idh/MocA-like_OxRdtase_N"/>
</dbReference>
<feature type="region of interest" description="Disordered" evidence="1">
    <location>
        <begin position="265"/>
        <end position="295"/>
    </location>
</feature>
<dbReference type="RefSeq" id="WP_113030082.1">
    <property type="nucleotide sequence ID" value="NZ_QMFB01000003.1"/>
</dbReference>
<name>A0A329MPD1_9BACL</name>
<organism evidence="4 5">
    <name type="scientific">Paenibacillus contaminans</name>
    <dbReference type="NCBI Taxonomy" id="450362"/>
    <lineage>
        <taxon>Bacteria</taxon>
        <taxon>Bacillati</taxon>
        <taxon>Bacillota</taxon>
        <taxon>Bacilli</taxon>
        <taxon>Bacillales</taxon>
        <taxon>Paenibacillaceae</taxon>
        <taxon>Paenibacillus</taxon>
    </lineage>
</organism>
<dbReference type="EMBL" id="QMFB01000003">
    <property type="protein sequence ID" value="RAV21769.1"/>
    <property type="molecule type" value="Genomic_DNA"/>
</dbReference>
<dbReference type="PANTHER" id="PTHR43249:SF1">
    <property type="entry name" value="D-GLUCOSIDE 3-DEHYDROGENASE"/>
    <property type="match status" value="1"/>
</dbReference>
<keyword evidence="5" id="KW-1185">Reference proteome</keyword>
<protein>
    <submittedName>
        <fullName evidence="4">Gfo/Idh/MocA family oxidoreductase</fullName>
    </submittedName>
</protein>
<sequence length="350" mass="37703">MKPMRFAIIGCGVIGKAHAAILQEMPDAELVAVSDEVEALGKVLAEKTGAAYYPDYREMLERSDIDIVTIATPSGMHGAHAIACANAGKHAIVEKPIEITLEKADEIIRIFAEKGLKLSSVSQTRFSRDIQRVKKLIEAGKFGRLIMGTTAVHWYRSQQYYDSGDWRGTWALDGGGALMNQAIHRIDLLQYLMGPVRSVHAQCDTLGHERIEVEDVAVASVRFTNGAVGSITATTCAYPGLKTRIEIIGENGTAVFENEQITQLSFKDEETETDTAGGGADGASSDPSVLSSSSHRPQFEDMIAAVRENREPAVNGEQGRLPLEIIIGIYRSSQSGQTVTLPIVTGGAGS</sequence>
<dbReference type="InterPro" id="IPR052515">
    <property type="entry name" value="Gfo/Idh/MocA_Oxidoreductase"/>
</dbReference>
<dbReference type="SUPFAM" id="SSF51735">
    <property type="entry name" value="NAD(P)-binding Rossmann-fold domains"/>
    <property type="match status" value="1"/>
</dbReference>
<evidence type="ECO:0000259" key="3">
    <source>
        <dbReference type="Pfam" id="PF22725"/>
    </source>
</evidence>
<dbReference type="OrthoDB" id="9815825at2"/>
<dbReference type="InterPro" id="IPR036291">
    <property type="entry name" value="NAD(P)-bd_dom_sf"/>
</dbReference>
<reference evidence="4 5" key="1">
    <citation type="journal article" date="2009" name="Int. J. Syst. Evol. Microbiol.">
        <title>Paenibacillus contaminans sp. nov., isolated from a contaminated laboratory plate.</title>
        <authorList>
            <person name="Chou J.H."/>
            <person name="Lee J.H."/>
            <person name="Lin M.C."/>
            <person name="Chang P.S."/>
            <person name="Arun A.B."/>
            <person name="Young C.C."/>
            <person name="Chen W.M."/>
        </authorList>
    </citation>
    <scope>NUCLEOTIDE SEQUENCE [LARGE SCALE GENOMIC DNA]</scope>
    <source>
        <strain evidence="4 5">CKOBP-6</strain>
    </source>
</reference>
<dbReference type="Pfam" id="PF01408">
    <property type="entry name" value="GFO_IDH_MocA"/>
    <property type="match status" value="1"/>
</dbReference>
<evidence type="ECO:0000259" key="2">
    <source>
        <dbReference type="Pfam" id="PF01408"/>
    </source>
</evidence>
<dbReference type="Pfam" id="PF22725">
    <property type="entry name" value="GFO_IDH_MocA_C3"/>
    <property type="match status" value="1"/>
</dbReference>
<dbReference type="Proteomes" id="UP000250369">
    <property type="component" value="Unassembled WGS sequence"/>
</dbReference>
<evidence type="ECO:0000256" key="1">
    <source>
        <dbReference type="SAM" id="MobiDB-lite"/>
    </source>
</evidence>
<dbReference type="SUPFAM" id="SSF55347">
    <property type="entry name" value="Glyceraldehyde-3-phosphate dehydrogenase-like, C-terminal domain"/>
    <property type="match status" value="1"/>
</dbReference>
<feature type="domain" description="GFO/IDH/MocA-like oxidoreductase" evidence="3">
    <location>
        <begin position="130"/>
        <end position="254"/>
    </location>
</feature>
<dbReference type="Gene3D" id="3.30.360.10">
    <property type="entry name" value="Dihydrodipicolinate Reductase, domain 2"/>
    <property type="match status" value="1"/>
</dbReference>
<feature type="domain" description="Gfo/Idh/MocA-like oxidoreductase N-terminal" evidence="2">
    <location>
        <begin position="4"/>
        <end position="119"/>
    </location>
</feature>
<feature type="compositionally biased region" description="Low complexity" evidence="1">
    <location>
        <begin position="282"/>
        <end position="294"/>
    </location>
</feature>
<dbReference type="InterPro" id="IPR055170">
    <property type="entry name" value="GFO_IDH_MocA-like_dom"/>
</dbReference>
<comment type="caution">
    <text evidence="4">The sequence shown here is derived from an EMBL/GenBank/DDBJ whole genome shotgun (WGS) entry which is preliminary data.</text>
</comment>
<evidence type="ECO:0000313" key="5">
    <source>
        <dbReference type="Proteomes" id="UP000250369"/>
    </source>
</evidence>
<dbReference type="GO" id="GO:0000166">
    <property type="term" value="F:nucleotide binding"/>
    <property type="evidence" value="ECO:0007669"/>
    <property type="project" value="InterPro"/>
</dbReference>
<proteinExistence type="predicted"/>
<dbReference type="AlphaFoldDB" id="A0A329MPD1"/>
<gene>
    <name evidence="4" type="ORF">DQG23_06830</name>
</gene>
<evidence type="ECO:0000313" key="4">
    <source>
        <dbReference type="EMBL" id="RAV21769.1"/>
    </source>
</evidence>
<dbReference type="PANTHER" id="PTHR43249">
    <property type="entry name" value="UDP-N-ACETYL-2-AMINO-2-DEOXY-D-GLUCURONATE OXIDASE"/>
    <property type="match status" value="1"/>
</dbReference>